<name>A0AAV1NKH2_SCOSC</name>
<evidence type="ECO:0000256" key="3">
    <source>
        <dbReference type="ARBA" id="ARBA00022989"/>
    </source>
</evidence>
<evidence type="ECO:0000313" key="7">
    <source>
        <dbReference type="EMBL" id="CAK6959910.1"/>
    </source>
</evidence>
<dbReference type="Proteomes" id="UP001314229">
    <property type="component" value="Unassembled WGS sequence"/>
</dbReference>
<dbReference type="EMBL" id="CAWUFR010000042">
    <property type="protein sequence ID" value="CAK6959910.1"/>
    <property type="molecule type" value="Genomic_DNA"/>
</dbReference>
<feature type="transmembrane region" description="Helical" evidence="5">
    <location>
        <begin position="65"/>
        <end position="87"/>
    </location>
</feature>
<feature type="transmembrane region" description="Helical" evidence="5">
    <location>
        <begin position="39"/>
        <end position="58"/>
    </location>
</feature>
<dbReference type="Gene3D" id="1.20.1070.10">
    <property type="entry name" value="Rhodopsin 7-helix transmembrane proteins"/>
    <property type="match status" value="1"/>
</dbReference>
<evidence type="ECO:0000259" key="6">
    <source>
        <dbReference type="PROSITE" id="PS50262"/>
    </source>
</evidence>
<organism evidence="7 8">
    <name type="scientific">Scomber scombrus</name>
    <name type="common">Atlantic mackerel</name>
    <name type="synonym">Scomber vernalis</name>
    <dbReference type="NCBI Taxonomy" id="13677"/>
    <lineage>
        <taxon>Eukaryota</taxon>
        <taxon>Metazoa</taxon>
        <taxon>Chordata</taxon>
        <taxon>Craniata</taxon>
        <taxon>Vertebrata</taxon>
        <taxon>Euteleostomi</taxon>
        <taxon>Actinopterygii</taxon>
        <taxon>Neopterygii</taxon>
        <taxon>Teleostei</taxon>
        <taxon>Neoteleostei</taxon>
        <taxon>Acanthomorphata</taxon>
        <taxon>Pelagiaria</taxon>
        <taxon>Scombriformes</taxon>
        <taxon>Scombridae</taxon>
        <taxon>Scomber</taxon>
    </lineage>
</organism>
<reference evidence="7 8" key="1">
    <citation type="submission" date="2024-01" db="EMBL/GenBank/DDBJ databases">
        <authorList>
            <person name="Alioto T."/>
            <person name="Alioto T."/>
            <person name="Gomez Garrido J."/>
        </authorList>
    </citation>
    <scope>NUCLEOTIDE SEQUENCE [LARGE SCALE GENOMIC DNA]</scope>
</reference>
<evidence type="ECO:0000256" key="2">
    <source>
        <dbReference type="ARBA" id="ARBA00022692"/>
    </source>
</evidence>
<sequence length="153" mass="17166">MFNLIGCPLLLACMCIERYLAVIRPVLYMRLRKWEYRMAVSAVVWVVTLTFCVAAGTVSDTPLMMVPISILVSCLFLIMITCLGRILSSLLHQSPAHLTHLNQARSESPLKRKAAKNVLFVVVPAVISYFPVLFWCVHRSPILPVKGKTNLLP</sequence>
<dbReference type="SUPFAM" id="SSF81321">
    <property type="entry name" value="Family A G protein-coupled receptor-like"/>
    <property type="match status" value="1"/>
</dbReference>
<gene>
    <name evidence="7" type="ORF">FSCOSCO3_A025296</name>
</gene>
<evidence type="ECO:0000256" key="1">
    <source>
        <dbReference type="ARBA" id="ARBA00004370"/>
    </source>
</evidence>
<keyword evidence="8" id="KW-1185">Reference proteome</keyword>
<evidence type="ECO:0000256" key="4">
    <source>
        <dbReference type="ARBA" id="ARBA00023136"/>
    </source>
</evidence>
<evidence type="ECO:0000313" key="8">
    <source>
        <dbReference type="Proteomes" id="UP001314229"/>
    </source>
</evidence>
<dbReference type="GO" id="GO:0016020">
    <property type="term" value="C:membrane"/>
    <property type="evidence" value="ECO:0007669"/>
    <property type="project" value="UniProtKB-SubCell"/>
</dbReference>
<evidence type="ECO:0000256" key="5">
    <source>
        <dbReference type="SAM" id="Phobius"/>
    </source>
</evidence>
<proteinExistence type="predicted"/>
<feature type="domain" description="G-protein coupled receptors family 1 profile" evidence="6">
    <location>
        <begin position="1"/>
        <end position="53"/>
    </location>
</feature>
<feature type="transmembrane region" description="Helical" evidence="5">
    <location>
        <begin position="118"/>
        <end position="137"/>
    </location>
</feature>
<dbReference type="AlphaFoldDB" id="A0AAV1NKH2"/>
<dbReference type="InterPro" id="IPR017452">
    <property type="entry name" value="GPCR_Rhodpsn_7TM"/>
</dbReference>
<dbReference type="PROSITE" id="PS50262">
    <property type="entry name" value="G_PROTEIN_RECEP_F1_2"/>
    <property type="match status" value="1"/>
</dbReference>
<keyword evidence="2 5" id="KW-0812">Transmembrane</keyword>
<comment type="caution">
    <text evidence="7">The sequence shown here is derived from an EMBL/GenBank/DDBJ whole genome shotgun (WGS) entry which is preliminary data.</text>
</comment>
<keyword evidence="3 5" id="KW-1133">Transmembrane helix</keyword>
<accession>A0AAV1NKH2</accession>
<protein>
    <submittedName>
        <fullName evidence="7">P2Y purinoceptor 1-like</fullName>
    </submittedName>
</protein>
<keyword evidence="4 5" id="KW-0472">Membrane</keyword>
<comment type="subcellular location">
    <subcellularLocation>
        <location evidence="1">Membrane</location>
    </subcellularLocation>
</comment>